<evidence type="ECO:0000313" key="3">
    <source>
        <dbReference type="Proteomes" id="UP001604277"/>
    </source>
</evidence>
<dbReference type="Proteomes" id="UP001604277">
    <property type="component" value="Unassembled WGS sequence"/>
</dbReference>
<dbReference type="Gene3D" id="3.40.50.1820">
    <property type="entry name" value="alpha/beta hydrolase"/>
    <property type="match status" value="1"/>
</dbReference>
<comment type="caution">
    <text evidence="2">The sequence shown here is derived from an EMBL/GenBank/DDBJ whole genome shotgun (WGS) entry which is preliminary data.</text>
</comment>
<keyword evidence="3" id="KW-1185">Reference proteome</keyword>
<dbReference type="InterPro" id="IPR022742">
    <property type="entry name" value="Hydrolase_4"/>
</dbReference>
<protein>
    <submittedName>
        <fullName evidence="2">Alpha/beta-hydrolase superfamily protein</fullName>
    </submittedName>
</protein>
<dbReference type="InterPro" id="IPR051044">
    <property type="entry name" value="MAG_DAG_Lipase"/>
</dbReference>
<sequence length="188" mass="20983">MELEIVGGKEKHEPKHKHPIAEVNETSPFGSLTPEQFYARHLVSHSSEYITSKQGLKFFTQWWTPNQTPIKGVLCVVHGYTGESSWFVQLTSIHIAKHGFAVCALDHMGHGLSKGLVAHLPDINLVVDECILFFNKFRVGYALNLPAFLYAESLGGAIALLITFHRDGVVSVKPFDIVVLNGAVWYKR</sequence>
<dbReference type="PANTHER" id="PTHR11614">
    <property type="entry name" value="PHOSPHOLIPASE-RELATED"/>
    <property type="match status" value="1"/>
</dbReference>
<gene>
    <name evidence="2" type="ORF">Fot_20389</name>
</gene>
<dbReference type="Pfam" id="PF12146">
    <property type="entry name" value="Hydrolase_4"/>
    <property type="match status" value="1"/>
</dbReference>
<reference evidence="3" key="1">
    <citation type="submission" date="2024-07" db="EMBL/GenBank/DDBJ databases">
        <title>Two chromosome-level genome assemblies of Korean endemic species Abeliophyllum distichum and Forsythia ovata (Oleaceae).</title>
        <authorList>
            <person name="Jang H."/>
        </authorList>
    </citation>
    <scope>NUCLEOTIDE SEQUENCE [LARGE SCALE GENOMIC DNA]</scope>
</reference>
<feature type="domain" description="Serine aminopeptidase S33" evidence="1">
    <location>
        <begin position="69"/>
        <end position="168"/>
    </location>
</feature>
<proteinExistence type="predicted"/>
<evidence type="ECO:0000259" key="1">
    <source>
        <dbReference type="Pfam" id="PF12146"/>
    </source>
</evidence>
<organism evidence="2 3">
    <name type="scientific">Forsythia ovata</name>
    <dbReference type="NCBI Taxonomy" id="205694"/>
    <lineage>
        <taxon>Eukaryota</taxon>
        <taxon>Viridiplantae</taxon>
        <taxon>Streptophyta</taxon>
        <taxon>Embryophyta</taxon>
        <taxon>Tracheophyta</taxon>
        <taxon>Spermatophyta</taxon>
        <taxon>Magnoliopsida</taxon>
        <taxon>eudicotyledons</taxon>
        <taxon>Gunneridae</taxon>
        <taxon>Pentapetalae</taxon>
        <taxon>asterids</taxon>
        <taxon>lamiids</taxon>
        <taxon>Lamiales</taxon>
        <taxon>Oleaceae</taxon>
        <taxon>Forsythieae</taxon>
        <taxon>Forsythia</taxon>
    </lineage>
</organism>
<accession>A0ABD1VQW0</accession>
<dbReference type="SUPFAM" id="SSF53474">
    <property type="entry name" value="alpha/beta-Hydrolases"/>
    <property type="match status" value="1"/>
</dbReference>
<dbReference type="AlphaFoldDB" id="A0ABD1VQW0"/>
<dbReference type="EMBL" id="JBFOLJ010000005">
    <property type="protein sequence ID" value="KAL2538998.1"/>
    <property type="molecule type" value="Genomic_DNA"/>
</dbReference>
<evidence type="ECO:0000313" key="2">
    <source>
        <dbReference type="EMBL" id="KAL2538998.1"/>
    </source>
</evidence>
<name>A0ABD1VQW0_9LAMI</name>
<dbReference type="InterPro" id="IPR029058">
    <property type="entry name" value="AB_hydrolase_fold"/>
</dbReference>